<dbReference type="PANTHER" id="PTHR14119:SF3">
    <property type="entry name" value="ISOCHORISMATASE DOMAIN-CONTAINING PROTEIN 2"/>
    <property type="match status" value="1"/>
</dbReference>
<dbReference type="GeneID" id="88783558"/>
<dbReference type="KEGG" id="vti:CEQ48_05175"/>
<proteinExistence type="predicted"/>
<accession>A0AAU8WBH6</accession>
<keyword evidence="3" id="KW-1185">Reference proteome</keyword>
<feature type="domain" description="Isochorismatase-like" evidence="1">
    <location>
        <begin position="8"/>
        <end position="153"/>
    </location>
</feature>
<evidence type="ECO:0000259" key="1">
    <source>
        <dbReference type="Pfam" id="PF00857"/>
    </source>
</evidence>
<dbReference type="GO" id="GO:0016787">
    <property type="term" value="F:hydrolase activity"/>
    <property type="evidence" value="ECO:0007669"/>
    <property type="project" value="UniProtKB-KW"/>
</dbReference>
<dbReference type="RefSeq" id="WP_089070495.1">
    <property type="nucleotide sequence ID" value="NZ_CAWNWD010000022.1"/>
</dbReference>
<reference evidence="2 3" key="2">
    <citation type="submission" date="2017-06" db="EMBL/GenBank/DDBJ databases">
        <title>Complete genome sequence of Vibrio sp. 2521-89, a close relative of Vibrio cholerae isolated from lake water in New Mexico, USA.</title>
        <authorList>
            <person name="Liang K."/>
            <person name="Orata F.D."/>
            <person name="Winkjer N.S."/>
            <person name="Tarr C.L."/>
            <person name="Boucher Y."/>
        </authorList>
    </citation>
    <scope>NUCLEOTIDE SEQUENCE [LARGE SCALE GENOMIC DNA]</scope>
    <source>
        <strain evidence="2 3">2521-89</strain>
    </source>
</reference>
<dbReference type="AlphaFoldDB" id="A0AAU8WBH6"/>
<dbReference type="PANTHER" id="PTHR14119">
    <property type="entry name" value="HYDROLASE"/>
    <property type="match status" value="1"/>
</dbReference>
<evidence type="ECO:0000313" key="2">
    <source>
        <dbReference type="EMBL" id="ASK54167.1"/>
    </source>
</evidence>
<protein>
    <submittedName>
        <fullName evidence="2">Hydrolase</fullName>
    </submittedName>
</protein>
<dbReference type="InterPro" id="IPR000868">
    <property type="entry name" value="Isochorismatase-like_dom"/>
</dbReference>
<gene>
    <name evidence="2" type="ORF">CEQ48_05175</name>
</gene>
<dbReference type="Proteomes" id="UP000198371">
    <property type="component" value="Chromosome 2"/>
</dbReference>
<organism evidence="2 3">
    <name type="scientific">Vibrio tarriae</name>
    <dbReference type="NCBI Taxonomy" id="2014742"/>
    <lineage>
        <taxon>Bacteria</taxon>
        <taxon>Pseudomonadati</taxon>
        <taxon>Pseudomonadota</taxon>
        <taxon>Gammaproteobacteria</taxon>
        <taxon>Vibrionales</taxon>
        <taxon>Vibrionaceae</taxon>
        <taxon>Vibrio</taxon>
    </lineage>
</organism>
<dbReference type="InterPro" id="IPR036380">
    <property type="entry name" value="Isochorismatase-like_sf"/>
</dbReference>
<name>A0AAU8WBH6_9VIBR</name>
<dbReference type="SUPFAM" id="SSF52499">
    <property type="entry name" value="Isochorismatase-like hydrolases"/>
    <property type="match status" value="1"/>
</dbReference>
<sequence>MLSKEDTGLILIDIQGKLARIVSESDLLIKHCQALILGAQALDMPILWLEQNPEKLGETVEELRELLPNVKRIKKYTFDACVESNFMRAIQESGCQSWLVAGIEAHICVYQTASHLKLIGYDVHLVVDCISSRTQVNKELAINKLIQQDVAITGVEMCLYELVQDCRVREFSTILKLIK</sequence>
<evidence type="ECO:0000313" key="3">
    <source>
        <dbReference type="Proteomes" id="UP000198371"/>
    </source>
</evidence>
<keyword evidence="2" id="KW-0378">Hydrolase</keyword>
<dbReference type="InterPro" id="IPR050993">
    <property type="entry name" value="Isochorismatase_domain"/>
</dbReference>
<dbReference type="EMBL" id="CP022352">
    <property type="protein sequence ID" value="ASK54167.1"/>
    <property type="molecule type" value="Genomic_DNA"/>
</dbReference>
<dbReference type="Pfam" id="PF00857">
    <property type="entry name" value="Isochorismatase"/>
    <property type="match status" value="1"/>
</dbReference>
<reference evidence="3" key="1">
    <citation type="journal article" date="2017" name="Genome Announc.">
        <title>Complete Genome Sequence of Vibrio sp. Strain 2521-89, a Close Relative of Vibrio cholerae Isolated from Lake Water in New Mexico, USA.</title>
        <authorList>
            <person name="Liang K."/>
            <person name="Orata F.D."/>
            <person name="Winkjer N.S."/>
            <person name="Rowe L.A."/>
            <person name="Tarr C.L."/>
            <person name="Boucher Y."/>
        </authorList>
    </citation>
    <scope>NUCLEOTIDE SEQUENCE [LARGE SCALE GENOMIC DNA]</scope>
    <source>
        <strain evidence="3">2521-89</strain>
    </source>
</reference>
<dbReference type="Gene3D" id="3.40.50.850">
    <property type="entry name" value="Isochorismatase-like"/>
    <property type="match status" value="1"/>
</dbReference>